<accession>A0A328TNZ3</accession>
<evidence type="ECO:0000313" key="1">
    <source>
        <dbReference type="EMBL" id="RAP69606.1"/>
    </source>
</evidence>
<proteinExistence type="predicted"/>
<keyword evidence="2" id="KW-1185">Reference proteome</keyword>
<gene>
    <name evidence="1" type="ORF">ACZ87_03602</name>
</gene>
<evidence type="ECO:0000313" key="2">
    <source>
        <dbReference type="Proteomes" id="UP000244334"/>
    </source>
</evidence>
<organism evidence="1 2">
    <name type="scientific">Candidatus Erwinia dacicola</name>
    <dbReference type="NCBI Taxonomy" id="252393"/>
    <lineage>
        <taxon>Bacteria</taxon>
        <taxon>Pseudomonadati</taxon>
        <taxon>Pseudomonadota</taxon>
        <taxon>Gammaproteobacteria</taxon>
        <taxon>Enterobacterales</taxon>
        <taxon>Erwiniaceae</taxon>
        <taxon>Erwinia</taxon>
    </lineage>
</organism>
<protein>
    <submittedName>
        <fullName evidence="1">Uncharacterized protein</fullName>
    </submittedName>
</protein>
<sequence>MAYHLSVVEILEEINQQETPPSSNPHTPQMTITLMLRPHKNSELSIT</sequence>
<dbReference type="Proteomes" id="UP000244334">
    <property type="component" value="Unassembled WGS sequence"/>
</dbReference>
<dbReference type="AlphaFoldDB" id="A0A328TNZ3"/>
<comment type="caution">
    <text evidence="1">The sequence shown here is derived from an EMBL/GenBank/DDBJ whole genome shotgun (WGS) entry which is preliminary data.</text>
</comment>
<dbReference type="EMBL" id="LJAM02000675">
    <property type="protein sequence ID" value="RAP69606.1"/>
    <property type="molecule type" value="Genomic_DNA"/>
</dbReference>
<reference evidence="1" key="1">
    <citation type="submission" date="2018-04" db="EMBL/GenBank/DDBJ databases">
        <title>Genomes of the Obligate Erwinia dacicola and Facultative Enterobacter sp. OLF Endosymbionts of the Olive Fruit fly, Bactrocera oleae.</title>
        <authorList>
            <person name="Estes A.M."/>
            <person name="Hearn D.J."/>
            <person name="Agarwal S."/>
            <person name="Pierson E.A."/>
            <person name="Dunning-Hotopp J.C."/>
        </authorList>
    </citation>
    <scope>NUCLEOTIDE SEQUENCE [LARGE SCALE GENOMIC DNA]</scope>
    <source>
        <strain evidence="1">Oroville</strain>
    </source>
</reference>
<name>A0A328TNZ3_9GAMM</name>